<keyword evidence="1 3" id="KW-0238">DNA-binding</keyword>
<dbReference type="EMBL" id="CP039291">
    <property type="protein sequence ID" value="QCB92719.1"/>
    <property type="molecule type" value="Genomic_DNA"/>
</dbReference>
<dbReference type="SMART" id="SM00966">
    <property type="entry name" value="SpoVT_AbrB"/>
    <property type="match status" value="1"/>
</dbReference>
<name>A0A4P7SEY8_9CELL</name>
<evidence type="ECO:0000313" key="3">
    <source>
        <dbReference type="EMBL" id="QCB92719.1"/>
    </source>
</evidence>
<reference evidence="3 4" key="1">
    <citation type="submission" date="2019-04" db="EMBL/GenBank/DDBJ databases">
        <title>Isolation and identification of Cellulomonas shaoxiangyii sp. Nov. isolated from feces of the Tibetan antelopes (Pantholops hodgsonii) in the Qinghai-Tibet plateau of China.</title>
        <authorList>
            <person name="Tian Z."/>
        </authorList>
    </citation>
    <scope>NUCLEOTIDE SEQUENCE [LARGE SCALE GENOMIC DNA]</scope>
    <source>
        <strain evidence="3 4">Z28</strain>
    </source>
</reference>
<evidence type="ECO:0000313" key="4">
    <source>
        <dbReference type="Proteomes" id="UP000296469"/>
    </source>
</evidence>
<organism evidence="3 4">
    <name type="scientific">Cellulomonas shaoxiangyii</name>
    <dbReference type="NCBI Taxonomy" id="2566013"/>
    <lineage>
        <taxon>Bacteria</taxon>
        <taxon>Bacillati</taxon>
        <taxon>Actinomycetota</taxon>
        <taxon>Actinomycetes</taxon>
        <taxon>Micrococcales</taxon>
        <taxon>Cellulomonadaceae</taxon>
        <taxon>Cellulomonas</taxon>
    </lineage>
</organism>
<dbReference type="InterPro" id="IPR007159">
    <property type="entry name" value="SpoVT-AbrB_dom"/>
</dbReference>
<dbReference type="KEGG" id="celz:E5225_03270"/>
<dbReference type="OrthoDB" id="3268570at2"/>
<dbReference type="AlphaFoldDB" id="A0A4P7SEY8"/>
<dbReference type="SUPFAM" id="SSF89447">
    <property type="entry name" value="AbrB/MazE/MraZ-like"/>
    <property type="match status" value="1"/>
</dbReference>
<proteinExistence type="predicted"/>
<keyword evidence="4" id="KW-1185">Reference proteome</keyword>
<evidence type="ECO:0000256" key="1">
    <source>
        <dbReference type="PROSITE-ProRule" id="PRU01076"/>
    </source>
</evidence>
<dbReference type="GO" id="GO:0003677">
    <property type="term" value="F:DNA binding"/>
    <property type="evidence" value="ECO:0007669"/>
    <property type="project" value="UniProtKB-UniRule"/>
</dbReference>
<accession>A0A4P7SEY8</accession>
<dbReference type="InterPro" id="IPR037914">
    <property type="entry name" value="SpoVT-AbrB_sf"/>
</dbReference>
<sequence length="81" mass="8603">MSGTYAITMGDRGRLVIPAELRARTGLDAGAPLVLVETGSGLVVMTRDQARDHLRTQLAGTNLVDALLTERRAAAQREDAA</sequence>
<dbReference type="RefSeq" id="WP_135972640.1">
    <property type="nucleotide sequence ID" value="NZ_CP039291.1"/>
</dbReference>
<dbReference type="PROSITE" id="PS51740">
    <property type="entry name" value="SPOVT_ABRB"/>
    <property type="match status" value="1"/>
</dbReference>
<protein>
    <submittedName>
        <fullName evidence="3">AbrB/MazE/SpoVT family DNA-binding domain-containing protein</fullName>
    </submittedName>
</protein>
<evidence type="ECO:0000259" key="2">
    <source>
        <dbReference type="PROSITE" id="PS51740"/>
    </source>
</evidence>
<feature type="domain" description="SpoVT-AbrB" evidence="2">
    <location>
        <begin position="4"/>
        <end position="50"/>
    </location>
</feature>
<dbReference type="Proteomes" id="UP000296469">
    <property type="component" value="Chromosome"/>
</dbReference>
<gene>
    <name evidence="3" type="ORF">E5225_03270</name>
</gene>